<gene>
    <name evidence="1" type="ORF">BOLC8T47636H</name>
</gene>
<evidence type="ECO:0000313" key="1">
    <source>
        <dbReference type="EMBL" id="VDD54407.1"/>
    </source>
</evidence>
<accession>A0A3P6F9J9</accession>
<organism evidence="1">
    <name type="scientific">Brassica oleracea</name>
    <name type="common">Wild cabbage</name>
    <dbReference type="NCBI Taxonomy" id="3712"/>
    <lineage>
        <taxon>Eukaryota</taxon>
        <taxon>Viridiplantae</taxon>
        <taxon>Streptophyta</taxon>
        <taxon>Embryophyta</taxon>
        <taxon>Tracheophyta</taxon>
        <taxon>Spermatophyta</taxon>
        <taxon>Magnoliopsida</taxon>
        <taxon>eudicotyledons</taxon>
        <taxon>Gunneridae</taxon>
        <taxon>Pentapetalae</taxon>
        <taxon>rosids</taxon>
        <taxon>malvids</taxon>
        <taxon>Brassicales</taxon>
        <taxon>Brassicaceae</taxon>
        <taxon>Brassiceae</taxon>
        <taxon>Brassica</taxon>
    </lineage>
</organism>
<proteinExistence type="predicted"/>
<dbReference type="EMBL" id="LR031879">
    <property type="protein sequence ID" value="VDD54407.1"/>
    <property type="molecule type" value="Genomic_DNA"/>
</dbReference>
<reference evidence="1" key="1">
    <citation type="submission" date="2018-11" db="EMBL/GenBank/DDBJ databases">
        <authorList>
            <consortium name="Genoscope - CEA"/>
            <person name="William W."/>
        </authorList>
    </citation>
    <scope>NUCLEOTIDE SEQUENCE</scope>
</reference>
<dbReference type="AlphaFoldDB" id="A0A3P6F9J9"/>
<sequence>MPDCMEVTPTLVDRLSRRLEVSINRLRAWLPSTFSVRQTSM</sequence>
<name>A0A3P6F9J9_BRAOL</name>
<protein>
    <submittedName>
        <fullName evidence="1">Uncharacterized protein</fullName>
    </submittedName>
</protein>